<accession>L2GXQ7</accession>
<organism evidence="2 3">
    <name type="scientific">Vavraia culicis (isolate floridensis)</name>
    <name type="common">Microsporidian parasite</name>
    <dbReference type="NCBI Taxonomy" id="948595"/>
    <lineage>
        <taxon>Eukaryota</taxon>
        <taxon>Fungi</taxon>
        <taxon>Fungi incertae sedis</taxon>
        <taxon>Microsporidia</taxon>
        <taxon>Pleistophoridae</taxon>
        <taxon>Vavraia</taxon>
    </lineage>
</organism>
<dbReference type="VEuPathDB" id="MicrosporidiaDB:VCUG_00395"/>
<feature type="transmembrane region" description="Helical" evidence="1">
    <location>
        <begin position="85"/>
        <end position="102"/>
    </location>
</feature>
<reference evidence="3" key="1">
    <citation type="submission" date="2011-03" db="EMBL/GenBank/DDBJ databases">
        <title>The genome sequence of Vavraia culicis strain floridensis.</title>
        <authorList>
            <consortium name="The Broad Institute Genome Sequencing Platform"/>
            <person name="Cuomo C."/>
            <person name="Becnel J."/>
            <person name="Sanscrainte N."/>
            <person name="Young S.K."/>
            <person name="Zeng Q."/>
            <person name="Gargeya S."/>
            <person name="Fitzgerald M."/>
            <person name="Haas B."/>
            <person name="Abouelleil A."/>
            <person name="Alvarado L."/>
            <person name="Arachchi H.M."/>
            <person name="Berlin A."/>
            <person name="Chapman S.B."/>
            <person name="Gearin G."/>
            <person name="Goldberg J."/>
            <person name="Griggs A."/>
            <person name="Gujja S."/>
            <person name="Hansen M."/>
            <person name="Heiman D."/>
            <person name="Howarth C."/>
            <person name="Larimer J."/>
            <person name="Lui A."/>
            <person name="MacDonald P.J.P."/>
            <person name="McCowen C."/>
            <person name="Montmayeur A."/>
            <person name="Murphy C."/>
            <person name="Neiman D."/>
            <person name="Pearson M."/>
            <person name="Priest M."/>
            <person name="Roberts A."/>
            <person name="Saif S."/>
            <person name="Shea T."/>
            <person name="Sisk P."/>
            <person name="Stolte C."/>
            <person name="Sykes S."/>
            <person name="Wortman J."/>
            <person name="Nusbaum C."/>
            <person name="Birren B."/>
        </authorList>
    </citation>
    <scope>NUCLEOTIDE SEQUENCE [LARGE SCALE GENOMIC DNA]</scope>
    <source>
        <strain evidence="3">floridensis</strain>
    </source>
</reference>
<dbReference type="RefSeq" id="XP_008073413.1">
    <property type="nucleotide sequence ID" value="XM_008075222.1"/>
</dbReference>
<dbReference type="EMBL" id="GL877407">
    <property type="protein sequence ID" value="ELA48157.1"/>
    <property type="molecule type" value="Genomic_DNA"/>
</dbReference>
<dbReference type="HOGENOM" id="CLU_1161902_0_0_1"/>
<dbReference type="InParanoid" id="L2GXQ7"/>
<protein>
    <submittedName>
        <fullName evidence="2">Uncharacterized protein</fullName>
    </submittedName>
</protein>
<proteinExistence type="predicted"/>
<evidence type="ECO:0000256" key="1">
    <source>
        <dbReference type="SAM" id="Phobius"/>
    </source>
</evidence>
<gene>
    <name evidence="2" type="ORF">VCUG_00395</name>
</gene>
<evidence type="ECO:0000313" key="2">
    <source>
        <dbReference type="EMBL" id="ELA48157.1"/>
    </source>
</evidence>
<evidence type="ECO:0000313" key="3">
    <source>
        <dbReference type="Proteomes" id="UP000011081"/>
    </source>
</evidence>
<sequence length="239" mass="28035">MDSTSEITCSNIYKFCPSAKKGICSLISEYKGDEKMKIASRDNHAGDKIISVQTLSSNEIHDCFHRLKSGLSDEFPECISGYDRWAVAFFVLLFLSVLLFMLKRWINHKRPISKFITEGTRRLVRFVIPKKWSGLESFRRGKVRVNKKKKIRISRYNDKIKILKLEMFADVHRFEDLERLFPDFSYDALNRTYSEVQKIRKWQKAKGIKIGKSRNYVFVLPKRHGQRFSSNFEDSCPGD</sequence>
<keyword evidence="3" id="KW-1185">Reference proteome</keyword>
<keyword evidence="1" id="KW-1133">Transmembrane helix</keyword>
<keyword evidence="1" id="KW-0812">Transmembrane</keyword>
<name>L2GXQ7_VAVCU</name>
<keyword evidence="1" id="KW-0472">Membrane</keyword>
<dbReference type="GeneID" id="19878282"/>
<dbReference type="AlphaFoldDB" id="L2GXQ7"/>
<dbReference type="Proteomes" id="UP000011081">
    <property type="component" value="Unassembled WGS sequence"/>
</dbReference>